<dbReference type="OrthoDB" id="671850at2"/>
<evidence type="ECO:0008006" key="4">
    <source>
        <dbReference type="Google" id="ProtNLM"/>
    </source>
</evidence>
<reference evidence="2 3" key="1">
    <citation type="submission" date="2013-09" db="EMBL/GenBank/DDBJ databases">
        <authorList>
            <person name="Zeng Z."/>
            <person name="Chen C."/>
        </authorList>
    </citation>
    <scope>NUCLEOTIDE SEQUENCE [LARGE SCALE GENOMIC DNA]</scope>
    <source>
        <strain evidence="2 3">WB 3.3-2</strain>
    </source>
</reference>
<gene>
    <name evidence="2" type="ORF">Q765_06900</name>
</gene>
<protein>
    <recommendedName>
        <fullName evidence="4">DUF393 domain-containing protein</fullName>
    </recommendedName>
</protein>
<dbReference type="RefSeq" id="WP_020213470.1">
    <property type="nucleotide sequence ID" value="NZ_JRLX01000005.1"/>
</dbReference>
<name>A0A0A2M409_9FLAO</name>
<feature type="transmembrane region" description="Helical" evidence="1">
    <location>
        <begin position="136"/>
        <end position="157"/>
    </location>
</feature>
<keyword evidence="1" id="KW-0472">Membrane</keyword>
<feature type="transmembrane region" description="Helical" evidence="1">
    <location>
        <begin position="169"/>
        <end position="185"/>
    </location>
</feature>
<evidence type="ECO:0000313" key="3">
    <source>
        <dbReference type="Proteomes" id="UP000030152"/>
    </source>
</evidence>
<comment type="caution">
    <text evidence="2">The sequence shown here is derived from an EMBL/GenBank/DDBJ whole genome shotgun (WGS) entry which is preliminary data.</text>
</comment>
<dbReference type="EMBL" id="JRLX01000005">
    <property type="protein sequence ID" value="KGO87387.1"/>
    <property type="molecule type" value="Genomic_DNA"/>
</dbReference>
<organism evidence="2 3">
    <name type="scientific">Flavobacterium rivuli WB 3.3-2 = DSM 21788</name>
    <dbReference type="NCBI Taxonomy" id="1121895"/>
    <lineage>
        <taxon>Bacteria</taxon>
        <taxon>Pseudomonadati</taxon>
        <taxon>Bacteroidota</taxon>
        <taxon>Flavobacteriia</taxon>
        <taxon>Flavobacteriales</taxon>
        <taxon>Flavobacteriaceae</taxon>
        <taxon>Flavobacterium</taxon>
    </lineage>
</organism>
<accession>A0A0A2M409</accession>
<feature type="transmembrane region" description="Helical" evidence="1">
    <location>
        <begin position="221"/>
        <end position="239"/>
    </location>
</feature>
<evidence type="ECO:0000256" key="1">
    <source>
        <dbReference type="SAM" id="Phobius"/>
    </source>
</evidence>
<sequence length="272" mass="30829">MKTLTNQTLLYDDACPLCSVYTSGFIKTGMLDAGGRKPYAQLTDDEIIYVDVQRAANEIALIDRQNKTVLYGIDSLLKVIGNSFPFVARVGNFKPIYYLLAKLYSFISYNRKVIIPNKKSDAALHCMPDFKYSYRIAYIVFATLFIAIILFNYSILIGTLPHGNFGRELALATGQIIFQGLLLLNRDKQTALNYFGNLITVSLVGSLLLLPMLLMSHFFEIHQLLILGWFGLTAAIMFAEHYRRIILLSLPHYLCYTWVAYRVIALALILNL</sequence>
<dbReference type="eggNOG" id="COG3011">
    <property type="taxonomic scope" value="Bacteria"/>
</dbReference>
<feature type="transmembrane region" description="Helical" evidence="1">
    <location>
        <begin position="251"/>
        <end position="270"/>
    </location>
</feature>
<dbReference type="Proteomes" id="UP000030152">
    <property type="component" value="Unassembled WGS sequence"/>
</dbReference>
<keyword evidence="1" id="KW-0812">Transmembrane</keyword>
<keyword evidence="1" id="KW-1133">Transmembrane helix</keyword>
<feature type="transmembrane region" description="Helical" evidence="1">
    <location>
        <begin position="192"/>
        <end position="215"/>
    </location>
</feature>
<dbReference type="STRING" id="1121895.GCA_000378485_02307"/>
<evidence type="ECO:0000313" key="2">
    <source>
        <dbReference type="EMBL" id="KGO87387.1"/>
    </source>
</evidence>
<dbReference type="AlphaFoldDB" id="A0A0A2M409"/>
<keyword evidence="3" id="KW-1185">Reference proteome</keyword>
<proteinExistence type="predicted"/>